<keyword evidence="3" id="KW-0812">Transmembrane</keyword>
<dbReference type="Proteomes" id="UP000237105">
    <property type="component" value="Unassembled WGS sequence"/>
</dbReference>
<evidence type="ECO:0000256" key="3">
    <source>
        <dbReference type="ARBA" id="ARBA00022692"/>
    </source>
</evidence>
<dbReference type="EMBL" id="JXTB01000033">
    <property type="protein sequence ID" value="PON73565.1"/>
    <property type="molecule type" value="Genomic_DNA"/>
</dbReference>
<keyword evidence="6" id="KW-0472">Membrane</keyword>
<comment type="subcellular location">
    <subcellularLocation>
        <location evidence="2">Membrane</location>
        <topology evidence="2">Single-pass membrane protein</topology>
    </subcellularLocation>
</comment>
<accession>A0A2P5DJY8</accession>
<organism evidence="7 8">
    <name type="scientific">Parasponia andersonii</name>
    <name type="common">Sponia andersonii</name>
    <dbReference type="NCBI Taxonomy" id="3476"/>
    <lineage>
        <taxon>Eukaryota</taxon>
        <taxon>Viridiplantae</taxon>
        <taxon>Streptophyta</taxon>
        <taxon>Embryophyta</taxon>
        <taxon>Tracheophyta</taxon>
        <taxon>Spermatophyta</taxon>
        <taxon>Magnoliopsida</taxon>
        <taxon>eudicotyledons</taxon>
        <taxon>Gunneridae</taxon>
        <taxon>Pentapetalae</taxon>
        <taxon>rosids</taxon>
        <taxon>fabids</taxon>
        <taxon>Rosales</taxon>
        <taxon>Cannabaceae</taxon>
        <taxon>Parasponia</taxon>
    </lineage>
</organism>
<dbReference type="GO" id="GO:0020037">
    <property type="term" value="F:heme binding"/>
    <property type="evidence" value="ECO:0007669"/>
    <property type="project" value="InterPro"/>
</dbReference>
<name>A0A2P5DJY8_PARAD</name>
<sequence length="164" mass="18474">MFCLLVLICFGDRLKEDKQRNRDRPASLAFGLRSCQRRSARKLEIGEMVSLCSEFLSAGADMTAKAPPARTFRANVVLDRYVVPKNASVFFIVAEMGWDPKDPMAFKPKRFVDDDNMKVEFDVSGNREGDQDDTVWGREEDMSSWPGSCHASFGVFCGQFGLEV</sequence>
<dbReference type="InterPro" id="IPR051103">
    <property type="entry name" value="Plant_metabolite_P450s"/>
</dbReference>
<dbReference type="InterPro" id="IPR036396">
    <property type="entry name" value="Cyt_P450_sf"/>
</dbReference>
<keyword evidence="4" id="KW-0479">Metal-binding</keyword>
<evidence type="ECO:0000313" key="7">
    <source>
        <dbReference type="EMBL" id="PON73565.1"/>
    </source>
</evidence>
<evidence type="ECO:0000256" key="5">
    <source>
        <dbReference type="ARBA" id="ARBA00022989"/>
    </source>
</evidence>
<dbReference type="AlphaFoldDB" id="A0A2P5DJY8"/>
<dbReference type="GO" id="GO:0016709">
    <property type="term" value="F:oxidoreductase activity, acting on paired donors, with incorporation or reduction of molecular oxygen, NAD(P)H as one donor, and incorporation of one atom of oxygen"/>
    <property type="evidence" value="ECO:0007669"/>
    <property type="project" value="TreeGrafter"/>
</dbReference>
<keyword evidence="8" id="KW-1185">Reference proteome</keyword>
<gene>
    <name evidence="7" type="ORF">PanWU01x14_057470</name>
</gene>
<evidence type="ECO:0000256" key="1">
    <source>
        <dbReference type="ARBA" id="ARBA00001971"/>
    </source>
</evidence>
<dbReference type="PANTHER" id="PTHR24298:SF800">
    <property type="entry name" value="CYTOCHROME P450 89A2-RELATED"/>
    <property type="match status" value="1"/>
</dbReference>
<dbReference type="GO" id="GO:0005506">
    <property type="term" value="F:iron ion binding"/>
    <property type="evidence" value="ECO:0007669"/>
    <property type="project" value="InterPro"/>
</dbReference>
<dbReference type="GO" id="GO:0016020">
    <property type="term" value="C:membrane"/>
    <property type="evidence" value="ECO:0007669"/>
    <property type="project" value="UniProtKB-SubCell"/>
</dbReference>
<dbReference type="STRING" id="3476.A0A2P5DJY8"/>
<dbReference type="PANTHER" id="PTHR24298">
    <property type="entry name" value="FLAVONOID 3'-MONOOXYGENASE-RELATED"/>
    <property type="match status" value="1"/>
</dbReference>
<protein>
    <submittedName>
        <fullName evidence="7">Cytochrome P</fullName>
    </submittedName>
</protein>
<evidence type="ECO:0000256" key="6">
    <source>
        <dbReference type="ARBA" id="ARBA00023136"/>
    </source>
</evidence>
<evidence type="ECO:0000313" key="8">
    <source>
        <dbReference type="Proteomes" id="UP000237105"/>
    </source>
</evidence>
<comment type="cofactor">
    <cofactor evidence="1">
        <name>heme</name>
        <dbReference type="ChEBI" id="CHEBI:30413"/>
    </cofactor>
</comment>
<dbReference type="SUPFAM" id="SSF48264">
    <property type="entry name" value="Cytochrome P450"/>
    <property type="match status" value="1"/>
</dbReference>
<keyword evidence="5" id="KW-1133">Transmembrane helix</keyword>
<evidence type="ECO:0000256" key="2">
    <source>
        <dbReference type="ARBA" id="ARBA00004167"/>
    </source>
</evidence>
<proteinExistence type="predicted"/>
<comment type="caution">
    <text evidence="7">The sequence shown here is derived from an EMBL/GenBank/DDBJ whole genome shotgun (WGS) entry which is preliminary data.</text>
</comment>
<dbReference type="OrthoDB" id="844966at2759"/>
<reference evidence="8" key="1">
    <citation type="submission" date="2016-06" db="EMBL/GenBank/DDBJ databases">
        <title>Parallel loss of symbiosis genes in relatives of nitrogen-fixing non-legume Parasponia.</title>
        <authorList>
            <person name="Van Velzen R."/>
            <person name="Holmer R."/>
            <person name="Bu F."/>
            <person name="Rutten L."/>
            <person name="Van Zeijl A."/>
            <person name="Liu W."/>
            <person name="Santuari L."/>
            <person name="Cao Q."/>
            <person name="Sharma T."/>
            <person name="Shen D."/>
            <person name="Roswanjaya Y."/>
            <person name="Wardhani T."/>
            <person name="Kalhor M.S."/>
            <person name="Jansen J."/>
            <person name="Van den Hoogen J."/>
            <person name="Gungor B."/>
            <person name="Hartog M."/>
            <person name="Hontelez J."/>
            <person name="Verver J."/>
            <person name="Yang W.-C."/>
            <person name="Schijlen E."/>
            <person name="Repin R."/>
            <person name="Schilthuizen M."/>
            <person name="Schranz E."/>
            <person name="Heidstra R."/>
            <person name="Miyata K."/>
            <person name="Fedorova E."/>
            <person name="Kohlen W."/>
            <person name="Bisseling T."/>
            <person name="Smit S."/>
            <person name="Geurts R."/>
        </authorList>
    </citation>
    <scope>NUCLEOTIDE SEQUENCE [LARGE SCALE GENOMIC DNA]</scope>
    <source>
        <strain evidence="8">cv. WU1-14</strain>
    </source>
</reference>
<evidence type="ECO:0000256" key="4">
    <source>
        <dbReference type="ARBA" id="ARBA00022723"/>
    </source>
</evidence>